<protein>
    <submittedName>
        <fullName evidence="8">NACHT, LRR and PYD domains-containing protein 1b allele 1</fullName>
    </submittedName>
</protein>
<dbReference type="InterPro" id="IPR051249">
    <property type="entry name" value="NLRP_Inflammasome"/>
</dbReference>
<gene>
    <name evidence="8" type="ORF">H4Q32_008508</name>
</gene>
<feature type="compositionally biased region" description="Basic and acidic residues" evidence="6">
    <location>
        <begin position="350"/>
        <end position="364"/>
    </location>
</feature>
<feature type="domain" description="CARD" evidence="7">
    <location>
        <begin position="1"/>
        <end position="76"/>
    </location>
</feature>
<evidence type="ECO:0000259" key="7">
    <source>
        <dbReference type="PROSITE" id="PS50209"/>
    </source>
</evidence>
<dbReference type="PANTHER" id="PTHR46985:SF2">
    <property type="entry name" value="APOPTOSIS-ASSOCIATED SPECK-LIKE PROTEIN CONTAINING A CARD"/>
    <property type="match status" value="1"/>
</dbReference>
<keyword evidence="2" id="KW-0963">Cytoplasm</keyword>
<evidence type="ECO:0000256" key="4">
    <source>
        <dbReference type="ARBA" id="ARBA00022859"/>
    </source>
</evidence>
<dbReference type="PROSITE" id="PS50209">
    <property type="entry name" value="CARD"/>
    <property type="match status" value="2"/>
</dbReference>
<feature type="compositionally biased region" description="Basic and acidic residues" evidence="6">
    <location>
        <begin position="96"/>
        <end position="108"/>
    </location>
</feature>
<evidence type="ECO:0000313" key="8">
    <source>
        <dbReference type="EMBL" id="KAI2660836.1"/>
    </source>
</evidence>
<evidence type="ECO:0000313" key="9">
    <source>
        <dbReference type="Proteomes" id="UP000830375"/>
    </source>
</evidence>
<evidence type="ECO:0000256" key="2">
    <source>
        <dbReference type="ARBA" id="ARBA00022490"/>
    </source>
</evidence>
<dbReference type="PANTHER" id="PTHR46985">
    <property type="entry name" value="NACHT, LRR AND PYD DOMAINS-CONTAINING PROTEIN 1"/>
    <property type="match status" value="1"/>
</dbReference>
<dbReference type="EMBL" id="JACTAM010000009">
    <property type="protein sequence ID" value="KAI2660836.1"/>
    <property type="molecule type" value="Genomic_DNA"/>
</dbReference>
<name>A0ABQ8MF93_LABRO</name>
<dbReference type="CDD" id="cd01671">
    <property type="entry name" value="CARD"/>
    <property type="match status" value="2"/>
</dbReference>
<keyword evidence="4" id="KW-0391">Immunity</keyword>
<feature type="compositionally biased region" description="Polar residues" evidence="6">
    <location>
        <begin position="110"/>
        <end position="125"/>
    </location>
</feature>
<accession>A0ABQ8MF93</accession>
<keyword evidence="3" id="KW-0399">Innate immunity</keyword>
<evidence type="ECO:0000256" key="3">
    <source>
        <dbReference type="ARBA" id="ARBA00022588"/>
    </source>
</evidence>
<dbReference type="Proteomes" id="UP000830375">
    <property type="component" value="Unassembled WGS sequence"/>
</dbReference>
<organism evidence="8 9">
    <name type="scientific">Labeo rohita</name>
    <name type="common">Indian major carp</name>
    <name type="synonym">Cyprinus rohita</name>
    <dbReference type="NCBI Taxonomy" id="84645"/>
    <lineage>
        <taxon>Eukaryota</taxon>
        <taxon>Metazoa</taxon>
        <taxon>Chordata</taxon>
        <taxon>Craniata</taxon>
        <taxon>Vertebrata</taxon>
        <taxon>Euteleostomi</taxon>
        <taxon>Actinopterygii</taxon>
        <taxon>Neopterygii</taxon>
        <taxon>Teleostei</taxon>
        <taxon>Ostariophysi</taxon>
        <taxon>Cypriniformes</taxon>
        <taxon>Cyprinidae</taxon>
        <taxon>Labeoninae</taxon>
        <taxon>Labeonini</taxon>
        <taxon>Labeo</taxon>
    </lineage>
</organism>
<feature type="region of interest" description="Disordered" evidence="6">
    <location>
        <begin position="96"/>
        <end position="125"/>
    </location>
</feature>
<feature type="region of interest" description="Disordered" evidence="6">
    <location>
        <begin position="350"/>
        <end position="387"/>
    </location>
</feature>
<evidence type="ECO:0000256" key="1">
    <source>
        <dbReference type="ARBA" id="ARBA00004514"/>
    </source>
</evidence>
<evidence type="ECO:0000256" key="5">
    <source>
        <dbReference type="ARBA" id="ARBA00023198"/>
    </source>
</evidence>
<dbReference type="InterPro" id="IPR001315">
    <property type="entry name" value="CARD"/>
</dbReference>
<keyword evidence="9" id="KW-1185">Reference proteome</keyword>
<comment type="caution">
    <text evidence="8">The sequence shown here is derived from an EMBL/GenBank/DDBJ whole genome shotgun (WGS) entry which is preliminary data.</text>
</comment>
<dbReference type="SUPFAM" id="SSF47986">
    <property type="entry name" value="DEATH domain"/>
    <property type="match status" value="3"/>
</dbReference>
<reference evidence="8 9" key="1">
    <citation type="submission" date="2022-01" db="EMBL/GenBank/DDBJ databases">
        <title>A high-quality chromosome-level genome assembly of rohu carp, Labeo rohita.</title>
        <authorList>
            <person name="Arick M.A. II"/>
            <person name="Hsu C.-Y."/>
            <person name="Magbanua Z."/>
            <person name="Pechanova O."/>
            <person name="Grover C."/>
            <person name="Miller E."/>
            <person name="Thrash A."/>
            <person name="Ezzel L."/>
            <person name="Alam S."/>
            <person name="Benzie J."/>
            <person name="Hamilton M."/>
            <person name="Karsi A."/>
            <person name="Lawrence M.L."/>
            <person name="Peterson D.G."/>
        </authorList>
    </citation>
    <scope>NUCLEOTIDE SEQUENCE [LARGE SCALE GENOMIC DNA]</scope>
    <source>
        <strain evidence="9">BAU-BD-2019</strain>
        <tissue evidence="8">Blood</tissue>
    </source>
</reference>
<evidence type="ECO:0000256" key="6">
    <source>
        <dbReference type="SAM" id="MobiDB-lite"/>
    </source>
</evidence>
<dbReference type="InterPro" id="IPR011029">
    <property type="entry name" value="DEATH-like_dom_sf"/>
</dbReference>
<keyword evidence="5" id="KW-0395">Inflammatory response</keyword>
<proteinExistence type="predicted"/>
<feature type="domain" description="CARD" evidence="7">
    <location>
        <begin position="256"/>
        <end position="336"/>
    </location>
</feature>
<dbReference type="Gene3D" id="1.10.533.10">
    <property type="entry name" value="Death Domain, Fas"/>
    <property type="match status" value="4"/>
</dbReference>
<sequence>MAEIILGNKPKLIKWLSSGYELFLQHVQAKKLITSEYSELIDMQSKNTGVIKLLDIILGKGEDVCRKFLDLLKEDDVNEFSPELRKWIKTVDTKDLKTEKDDKRRESGNRPVQETANMTRPSGTQVTCTISASNGGSVFSPLITESSLGPVTMNLTAAPSDSSDVLSKTSKLVQNVKNIDPIIEDLDLHSESVANEGAKPTNQEKMKKLLDLNCESIAKELSHPAVKKKNATHIENGSSAKENESKLWLCSCSINVSWKMSQIILRNKPKLIKWLVSGYECLLQHVQAKQLITMSQYSELIDITGKEKGVIKLLDIILGKGEDVCRQFLDLLKEDDVNEFSPELREWTKTVDTKDQKTEKDYKRRGSSNRPIQGTANMTGPSDTKVPRSNFASDCSSIYSPTITSASLSNTEMNMSFAPSGKSDVLAKSKCNTYQTPDRDCEHRPIQDYQKFLKETYSKLIQKVKNIDPIIDDLDLHDESVANVRAKSTNQEKMRKLLDCVNCESIAKDLFNALWKHEKPLMNELLNN</sequence>
<feature type="compositionally biased region" description="Polar residues" evidence="6">
    <location>
        <begin position="368"/>
        <end position="382"/>
    </location>
</feature>
<comment type="subcellular location">
    <subcellularLocation>
        <location evidence="1">Cytoplasm</location>
        <location evidence="1">Cytosol</location>
    </subcellularLocation>
</comment>